<comment type="caution">
    <text evidence="1">The sequence shown here is derived from an EMBL/GenBank/DDBJ whole genome shotgun (WGS) entry which is preliminary data.</text>
</comment>
<gene>
    <name evidence="1" type="ORF">DPEC_G00230390</name>
</gene>
<evidence type="ECO:0000313" key="1">
    <source>
        <dbReference type="EMBL" id="KAJ7997572.1"/>
    </source>
</evidence>
<dbReference type="Proteomes" id="UP001157502">
    <property type="component" value="Chromosome 19"/>
</dbReference>
<sequence length="701" mass="71468">MDKKSFDIVLDEIRKCVLTDQRVKAIEQVHGYFSSEQVMDMLKYFSWAEPQIKAVKALQHKMVAIPTTKVANILNCFTFSKDRLVVLELIALNISDAQNYRPVEDLFRIHISEKKRARRILEQVCKVGCKAPVAMISSCGMIPGNPYPKGKPSLTTGTFPGTPVRKEGEEAPANAEGRGIAARIMGPFKPSPSSYNPQRPVPYPIPPCRPHATIAPSRYNNAGLVSVGGVITASVPPPPYSATTKPTGYSRPANQQQHPVQGVNSTALPSSLSSTPVPPQPSPSQPPSATPISPVFPGKVPSQNPGAPSPSLAPSPSVIKAGPILSDSPHQSQTTPSVIKAQTPSNTPCGTPGPYPAPRTPLPDPLMGLSHHNSPHQNVPSGSVIRSFASPGPAPSPKPSPALSGQSQASVYGEQHRGPLARHGGAGGGTGSGSNSPVPSAFKGPSRAGTPSLSSLVMPGGSAAALARSLGLAHSSGSPQALSSSPGPPHYPGLSPFSSSSPFPPSSMSIPSSMSPASQTSMAYPGLAHNVAQSGGSPFGLGLTTAPSIFTGLAPGFGASGGPGSPVLSSFMGLPPGAGASGASVAPLQAAAVVAGVPSSSAVLPGFASAFSSNFQPGLSSGLQPPGGSAFPGLLSFPGMPGFSPSPSQLHNPAMQSALLQAQSALEGFAPQSNGFSSYSTGPGQPFPLQPGLHPSQLGWQ</sequence>
<evidence type="ECO:0000313" key="2">
    <source>
        <dbReference type="Proteomes" id="UP001157502"/>
    </source>
</evidence>
<proteinExistence type="predicted"/>
<keyword evidence="2" id="KW-1185">Reference proteome</keyword>
<accession>A0ACC2G1Q5</accession>
<reference evidence="1" key="1">
    <citation type="submission" date="2021-05" db="EMBL/GenBank/DDBJ databases">
        <authorList>
            <person name="Pan Q."/>
            <person name="Jouanno E."/>
            <person name="Zahm M."/>
            <person name="Klopp C."/>
            <person name="Cabau C."/>
            <person name="Louis A."/>
            <person name="Berthelot C."/>
            <person name="Parey E."/>
            <person name="Roest Crollius H."/>
            <person name="Montfort J."/>
            <person name="Robinson-Rechavi M."/>
            <person name="Bouchez O."/>
            <person name="Lampietro C."/>
            <person name="Lopez Roques C."/>
            <person name="Donnadieu C."/>
            <person name="Postlethwait J."/>
            <person name="Bobe J."/>
            <person name="Dillon D."/>
            <person name="Chandos A."/>
            <person name="von Hippel F."/>
            <person name="Guiguen Y."/>
        </authorList>
    </citation>
    <scope>NUCLEOTIDE SEQUENCE</scope>
    <source>
        <strain evidence="1">YG-Jan2019</strain>
    </source>
</reference>
<organism evidence="1 2">
    <name type="scientific">Dallia pectoralis</name>
    <name type="common">Alaska blackfish</name>
    <dbReference type="NCBI Taxonomy" id="75939"/>
    <lineage>
        <taxon>Eukaryota</taxon>
        <taxon>Metazoa</taxon>
        <taxon>Chordata</taxon>
        <taxon>Craniata</taxon>
        <taxon>Vertebrata</taxon>
        <taxon>Euteleostomi</taxon>
        <taxon>Actinopterygii</taxon>
        <taxon>Neopterygii</taxon>
        <taxon>Teleostei</taxon>
        <taxon>Protacanthopterygii</taxon>
        <taxon>Esociformes</taxon>
        <taxon>Umbridae</taxon>
        <taxon>Dallia</taxon>
    </lineage>
</organism>
<name>A0ACC2G1Q5_DALPE</name>
<protein>
    <submittedName>
        <fullName evidence="1">Uncharacterized protein</fullName>
    </submittedName>
</protein>
<dbReference type="EMBL" id="CM055746">
    <property type="protein sequence ID" value="KAJ7997572.1"/>
    <property type="molecule type" value="Genomic_DNA"/>
</dbReference>